<dbReference type="SMART" id="SM00484">
    <property type="entry name" value="XPGI"/>
    <property type="match status" value="1"/>
</dbReference>
<dbReference type="InterPro" id="IPR037316">
    <property type="entry name" value="Yen1_H3TH"/>
</dbReference>
<dbReference type="InterPro" id="IPR006084">
    <property type="entry name" value="XPG/Rad2"/>
</dbReference>
<dbReference type="Proteomes" id="UP000219338">
    <property type="component" value="Unassembled WGS sequence"/>
</dbReference>
<dbReference type="GO" id="GO:0006281">
    <property type="term" value="P:DNA repair"/>
    <property type="evidence" value="ECO:0007669"/>
    <property type="project" value="UniProtKB-ARBA"/>
</dbReference>
<dbReference type="STRING" id="47428.A0A284S4G1"/>
<dbReference type="InterPro" id="IPR006086">
    <property type="entry name" value="XPG-I_dom"/>
</dbReference>
<dbReference type="SUPFAM" id="SSF47807">
    <property type="entry name" value="5' to 3' exonuclease, C-terminal subdomain"/>
    <property type="match status" value="1"/>
</dbReference>
<dbReference type="PANTHER" id="PTHR11081:SF75">
    <property type="entry name" value="ENDONUCLEASE, PUTATIVE (AFU_ORTHOLOGUE AFUA_3G13260)-RELATED"/>
    <property type="match status" value="1"/>
</dbReference>
<proteinExistence type="predicted"/>
<protein>
    <recommendedName>
        <fullName evidence="1">XPG-I domain-containing protein</fullName>
    </recommendedName>
</protein>
<evidence type="ECO:0000313" key="2">
    <source>
        <dbReference type="EMBL" id="SJL15877.1"/>
    </source>
</evidence>
<dbReference type="OrthoDB" id="3005703at2759"/>
<dbReference type="OMA" id="GIKNSSH"/>
<name>A0A284S4G1_ARMOS</name>
<dbReference type="Gene3D" id="3.40.50.1010">
    <property type="entry name" value="5'-nuclease"/>
    <property type="match status" value="1"/>
</dbReference>
<evidence type="ECO:0000313" key="3">
    <source>
        <dbReference type="Proteomes" id="UP000219338"/>
    </source>
</evidence>
<dbReference type="Pfam" id="PF00867">
    <property type="entry name" value="XPG_I"/>
    <property type="match status" value="1"/>
</dbReference>
<feature type="domain" description="XPG-I" evidence="1">
    <location>
        <begin position="99"/>
        <end position="169"/>
    </location>
</feature>
<dbReference type="InterPro" id="IPR036279">
    <property type="entry name" value="5-3_exonuclease_C_sf"/>
</dbReference>
<accession>A0A284S4G1</accession>
<dbReference type="CDD" id="cd09906">
    <property type="entry name" value="H3TH_YEN1"/>
    <property type="match status" value="1"/>
</dbReference>
<dbReference type="InterPro" id="IPR029060">
    <property type="entry name" value="PIN-like_dom_sf"/>
</dbReference>
<dbReference type="PRINTS" id="PR00853">
    <property type="entry name" value="XPGRADSUPER"/>
</dbReference>
<dbReference type="AlphaFoldDB" id="A0A284S4G1"/>
<dbReference type="PANTHER" id="PTHR11081">
    <property type="entry name" value="FLAP ENDONUCLEASE FAMILY MEMBER"/>
    <property type="match status" value="1"/>
</dbReference>
<dbReference type="EMBL" id="FUEG01000031">
    <property type="protein sequence ID" value="SJL15877.1"/>
    <property type="molecule type" value="Genomic_DNA"/>
</dbReference>
<reference evidence="3" key="1">
    <citation type="journal article" date="2017" name="Nat. Ecol. Evol.">
        <title>Genome expansion and lineage-specific genetic innovations in the forest pathogenic fungi Armillaria.</title>
        <authorList>
            <person name="Sipos G."/>
            <person name="Prasanna A.N."/>
            <person name="Walter M.C."/>
            <person name="O'Connor E."/>
            <person name="Balint B."/>
            <person name="Krizsan K."/>
            <person name="Kiss B."/>
            <person name="Hess J."/>
            <person name="Varga T."/>
            <person name="Slot J."/>
            <person name="Riley R."/>
            <person name="Boka B."/>
            <person name="Rigling D."/>
            <person name="Barry K."/>
            <person name="Lee J."/>
            <person name="Mihaltcheva S."/>
            <person name="LaButti K."/>
            <person name="Lipzen A."/>
            <person name="Waldron R."/>
            <person name="Moloney N.M."/>
            <person name="Sperisen C."/>
            <person name="Kredics L."/>
            <person name="Vagvoelgyi C."/>
            <person name="Patrignani A."/>
            <person name="Fitzpatrick D."/>
            <person name="Nagy I."/>
            <person name="Doyle S."/>
            <person name="Anderson J.B."/>
            <person name="Grigoriev I.V."/>
            <person name="Gueldener U."/>
            <person name="Muensterkoetter M."/>
            <person name="Nagy L.G."/>
        </authorList>
    </citation>
    <scope>NUCLEOTIDE SEQUENCE [LARGE SCALE GENOMIC DNA]</scope>
    <source>
        <strain evidence="3">C18/9</strain>
    </source>
</reference>
<dbReference type="GO" id="GO:0008821">
    <property type="term" value="F:crossover junction DNA endonuclease activity"/>
    <property type="evidence" value="ECO:0007669"/>
    <property type="project" value="InterPro"/>
</dbReference>
<evidence type="ECO:0000259" key="1">
    <source>
        <dbReference type="SMART" id="SM00484"/>
    </source>
</evidence>
<organism evidence="2 3">
    <name type="scientific">Armillaria ostoyae</name>
    <name type="common">Armillaria root rot fungus</name>
    <dbReference type="NCBI Taxonomy" id="47428"/>
    <lineage>
        <taxon>Eukaryota</taxon>
        <taxon>Fungi</taxon>
        <taxon>Dikarya</taxon>
        <taxon>Basidiomycota</taxon>
        <taxon>Agaricomycotina</taxon>
        <taxon>Agaricomycetes</taxon>
        <taxon>Agaricomycetidae</taxon>
        <taxon>Agaricales</taxon>
        <taxon>Marasmiineae</taxon>
        <taxon>Physalacriaceae</taxon>
        <taxon>Armillaria</taxon>
    </lineage>
</organism>
<sequence length="511" mass="56513">MGVKGFWQLIDSTKVSVPLLELAVEQGFNENSDNKHAYRLGIDASILVHAAHGIKNSSHKNAGLLSLLRTCGHLFTMPIIPNVRKNTTTWEIELQQLLDAFAFKWRQAPAEAEAELASMSKAGVIDAVLSEDSDALIFGAKCVLRIEHKDKSAFDVNIYDSQSCRLTSDDMVFIALLAKGDYGPGLPGCSAKTALELSRAGFSRSLLNAIETIDPDHLGPFIDTWCHDLKYELRTNASGMLSSRCPALANAIPADYPTAADFHVLGLYREPMISLDVGLCEAHAPVLWRAMNPAKLARFLEGKFSSWGSDYGILSDFGKHIFPGLVLREFIQQVLQSEGEREILTPYRLFKDVILNPSPHQAVRYKKEMRFKLVVSSMLVQEITGSLSGTYSTPKSASEVAVFCNPDNQTIIVWIPRTILFDPSVIHYQKHLDSIPMANNIAAGLKHKRVGHIMTNDEDDMAESSSLAHAPEHNKFAKATHSSKDPPRGYKIIYDVDKDCDVLVCVKETTS</sequence>
<dbReference type="GO" id="GO:0017108">
    <property type="term" value="F:5'-flap endonuclease activity"/>
    <property type="evidence" value="ECO:0007669"/>
    <property type="project" value="TreeGrafter"/>
</dbReference>
<keyword evidence="3" id="KW-1185">Reference proteome</keyword>
<dbReference type="SUPFAM" id="SSF88723">
    <property type="entry name" value="PIN domain-like"/>
    <property type="match status" value="1"/>
</dbReference>
<gene>
    <name evidence="2" type="ORF">ARMOST_19385</name>
</gene>